<evidence type="ECO:0000313" key="2">
    <source>
        <dbReference type="EMBL" id="CUV17777.1"/>
    </source>
</evidence>
<dbReference type="AlphaFoldDB" id="A0A0S4U7H3"/>
<dbReference type="EMBL" id="LN899824">
    <property type="protein sequence ID" value="CUV30732.1"/>
    <property type="molecule type" value="Genomic_DNA"/>
</dbReference>
<organism evidence="2">
    <name type="scientific">Ralstonia solanacearum</name>
    <name type="common">Pseudomonas solanacearum</name>
    <dbReference type="NCBI Taxonomy" id="305"/>
    <lineage>
        <taxon>Bacteria</taxon>
        <taxon>Pseudomonadati</taxon>
        <taxon>Pseudomonadota</taxon>
        <taxon>Betaproteobacteria</taxon>
        <taxon>Burkholderiales</taxon>
        <taxon>Burkholderiaceae</taxon>
        <taxon>Ralstonia</taxon>
        <taxon>Ralstonia solanacearum species complex</taxon>
    </lineage>
</organism>
<feature type="region of interest" description="Disordered" evidence="1">
    <location>
        <begin position="1"/>
        <end position="35"/>
    </location>
</feature>
<evidence type="ECO:0000256" key="1">
    <source>
        <dbReference type="SAM" id="MobiDB-lite"/>
    </source>
</evidence>
<gene>
    <name evidence="2" type="ORF">PSS4_v1_380056</name>
    <name evidence="3" type="ORF">RUN1985_v1_710008</name>
</gene>
<accession>A0A0S4U7H3</accession>
<protein>
    <submittedName>
        <fullName evidence="2">Uncharacterized protein</fullName>
    </submittedName>
</protein>
<dbReference type="EMBL" id="LN899821">
    <property type="protein sequence ID" value="CUV17777.1"/>
    <property type="molecule type" value="Genomic_DNA"/>
</dbReference>
<sequence>MQSPGDHACTPSVPWPWTTPRNDPAIGQHKKNNPGRHIPFGIHRVDWRLDACGDASSRHCIVWRIVIMPV</sequence>
<evidence type="ECO:0000313" key="3">
    <source>
        <dbReference type="EMBL" id="CUV30732.1"/>
    </source>
</evidence>
<proteinExistence type="predicted"/>
<reference evidence="2" key="1">
    <citation type="submission" date="2015-10" db="EMBL/GenBank/DDBJ databases">
        <authorList>
            <person name="Gilbert D.G."/>
        </authorList>
    </citation>
    <scope>NUCLEOTIDE SEQUENCE</scope>
    <source>
        <strain evidence="2">Phyl III-seqv23</strain>
    </source>
</reference>
<name>A0A0S4U7H3_RALSL</name>